<keyword evidence="1" id="KW-0812">Transmembrane</keyword>
<keyword evidence="1" id="KW-0472">Membrane</keyword>
<evidence type="ECO:0000256" key="1">
    <source>
        <dbReference type="SAM" id="Phobius"/>
    </source>
</evidence>
<dbReference type="Proteomes" id="UP001229421">
    <property type="component" value="Unassembled WGS sequence"/>
</dbReference>
<proteinExistence type="predicted"/>
<dbReference type="EMBL" id="JAUHHV010000004">
    <property type="protein sequence ID" value="KAK1428371.1"/>
    <property type="molecule type" value="Genomic_DNA"/>
</dbReference>
<accession>A0AAD8P178</accession>
<organism evidence="2 3">
    <name type="scientific">Tagetes erecta</name>
    <name type="common">African marigold</name>
    <dbReference type="NCBI Taxonomy" id="13708"/>
    <lineage>
        <taxon>Eukaryota</taxon>
        <taxon>Viridiplantae</taxon>
        <taxon>Streptophyta</taxon>
        <taxon>Embryophyta</taxon>
        <taxon>Tracheophyta</taxon>
        <taxon>Spermatophyta</taxon>
        <taxon>Magnoliopsida</taxon>
        <taxon>eudicotyledons</taxon>
        <taxon>Gunneridae</taxon>
        <taxon>Pentapetalae</taxon>
        <taxon>asterids</taxon>
        <taxon>campanulids</taxon>
        <taxon>Asterales</taxon>
        <taxon>Asteraceae</taxon>
        <taxon>Asteroideae</taxon>
        <taxon>Heliantheae alliance</taxon>
        <taxon>Tageteae</taxon>
        <taxon>Tagetes</taxon>
    </lineage>
</organism>
<comment type="caution">
    <text evidence="2">The sequence shown here is derived from an EMBL/GenBank/DDBJ whole genome shotgun (WGS) entry which is preliminary data.</text>
</comment>
<feature type="transmembrane region" description="Helical" evidence="1">
    <location>
        <begin position="21"/>
        <end position="42"/>
    </location>
</feature>
<keyword evidence="3" id="KW-1185">Reference proteome</keyword>
<evidence type="ECO:0000313" key="2">
    <source>
        <dbReference type="EMBL" id="KAK1428371.1"/>
    </source>
</evidence>
<sequence>MAKTRERLIEEIGNIRARWMCVLAGILLQIDLELSTNFSLLAHEKKNLTIMYVFKLSFINDISINFVFVVGVVICLIMYNKESDATSFIAWVGFGTVVFLAAEIHVVWYVFIYLNVHGVMVPKADLFLLVGIFSPIIIKVWKGARADLVPHVVGDD</sequence>
<feature type="transmembrane region" description="Helical" evidence="1">
    <location>
        <begin position="88"/>
        <end position="112"/>
    </location>
</feature>
<gene>
    <name evidence="2" type="ORF">QVD17_17204</name>
</gene>
<reference evidence="2" key="1">
    <citation type="journal article" date="2023" name="bioRxiv">
        <title>Improved chromosome-level genome assembly for marigold (Tagetes erecta).</title>
        <authorList>
            <person name="Jiang F."/>
            <person name="Yuan L."/>
            <person name="Wang S."/>
            <person name="Wang H."/>
            <person name="Xu D."/>
            <person name="Wang A."/>
            <person name="Fan W."/>
        </authorList>
    </citation>
    <scope>NUCLEOTIDE SEQUENCE</scope>
    <source>
        <strain evidence="2">WSJ</strain>
        <tissue evidence="2">Leaf</tissue>
    </source>
</reference>
<name>A0AAD8P178_TARER</name>
<feature type="transmembrane region" description="Helical" evidence="1">
    <location>
        <begin position="62"/>
        <end position="79"/>
    </location>
</feature>
<evidence type="ECO:0000313" key="3">
    <source>
        <dbReference type="Proteomes" id="UP001229421"/>
    </source>
</evidence>
<keyword evidence="1" id="KW-1133">Transmembrane helix</keyword>
<feature type="transmembrane region" description="Helical" evidence="1">
    <location>
        <begin position="124"/>
        <end position="141"/>
    </location>
</feature>
<dbReference type="AlphaFoldDB" id="A0AAD8P178"/>
<protein>
    <submittedName>
        <fullName evidence="2">Uncharacterized protein</fullName>
    </submittedName>
</protein>